<dbReference type="PANTHER" id="PTHR43969">
    <property type="entry name" value="GLUTATHIONE S TRANSFERASE D10, ISOFORM A-RELATED"/>
    <property type="match status" value="1"/>
</dbReference>
<keyword evidence="4" id="KW-1185">Reference proteome</keyword>
<evidence type="ECO:0000256" key="1">
    <source>
        <dbReference type="ARBA" id="ARBA00011738"/>
    </source>
</evidence>
<evidence type="ECO:0000313" key="4">
    <source>
        <dbReference type="Proteomes" id="UP001652582"/>
    </source>
</evidence>
<evidence type="ECO:0000259" key="3">
    <source>
        <dbReference type="PROSITE" id="PS50405"/>
    </source>
</evidence>
<dbReference type="RefSeq" id="XP_023938764.1">
    <property type="nucleotide sequence ID" value="XM_024082996.2"/>
</dbReference>
<dbReference type="Gene3D" id="3.40.30.10">
    <property type="entry name" value="Glutaredoxin"/>
    <property type="match status" value="1"/>
</dbReference>
<dbReference type="SFLD" id="SFLDS00019">
    <property type="entry name" value="Glutathione_Transferase_(cytos"/>
    <property type="match status" value="1"/>
</dbReference>
<dbReference type="SFLD" id="SFLDG00358">
    <property type="entry name" value="Main_(cytGST)"/>
    <property type="match status" value="1"/>
</dbReference>
<dbReference type="GO" id="GO:0006749">
    <property type="term" value="P:glutathione metabolic process"/>
    <property type="evidence" value="ECO:0007669"/>
    <property type="project" value="TreeGrafter"/>
</dbReference>
<dbReference type="OrthoDB" id="2309723at2759"/>
<dbReference type="Pfam" id="PF13417">
    <property type="entry name" value="GST_N_3"/>
    <property type="match status" value="1"/>
</dbReference>
<feature type="domain" description="GST N-terminal" evidence="2">
    <location>
        <begin position="1"/>
        <end position="82"/>
    </location>
</feature>
<dbReference type="InterPro" id="IPR036249">
    <property type="entry name" value="Thioredoxin-like_sf"/>
</dbReference>
<reference evidence="5" key="1">
    <citation type="submission" date="2025-08" db="UniProtKB">
        <authorList>
            <consortium name="RefSeq"/>
        </authorList>
    </citation>
    <scope>IDENTIFICATION</scope>
</reference>
<dbReference type="SUPFAM" id="SSF52833">
    <property type="entry name" value="Thioredoxin-like"/>
    <property type="match status" value="1"/>
</dbReference>
<feature type="domain" description="GST C-terminal" evidence="3">
    <location>
        <begin position="90"/>
        <end position="216"/>
    </location>
</feature>
<protein>
    <submittedName>
        <fullName evidence="5">Glutathione S-transferase 1</fullName>
    </submittedName>
</protein>
<dbReference type="InterPro" id="IPR004045">
    <property type="entry name" value="Glutathione_S-Trfase_N"/>
</dbReference>
<dbReference type="InterPro" id="IPR010987">
    <property type="entry name" value="Glutathione-S-Trfase_C-like"/>
</dbReference>
<dbReference type="Pfam" id="PF00043">
    <property type="entry name" value="GST_C"/>
    <property type="match status" value="1"/>
</dbReference>
<dbReference type="InterPro" id="IPR040079">
    <property type="entry name" value="Glutathione_S-Trfase"/>
</dbReference>
<dbReference type="GO" id="GO:0004364">
    <property type="term" value="F:glutathione transferase activity"/>
    <property type="evidence" value="ECO:0007669"/>
    <property type="project" value="TreeGrafter"/>
</dbReference>
<comment type="subunit">
    <text evidence="1">Homodimer.</text>
</comment>
<dbReference type="PANTHER" id="PTHR43969:SF7">
    <property type="entry name" value="GST-CONTAINING FLYWCH ZINC-FINGER PROTEIN"/>
    <property type="match status" value="1"/>
</dbReference>
<accession>A0A6J1MW34</accession>
<sequence length="228" mass="26142">MPITLYKIDGSPPARAVMMVANILGVQYEPYDINPLMREQDTPEMTKKNPMRTVPYMEEDGFCLADSHAIMLYLFDKYATAENASLYPTDKRKRATINQRLFFDCGILFQSLRSVMAPTYTGRLAELSKSMKRNIDDAYRMMEAYLSDSIYLADDVLTLADISAITTISSLHGVHPIDEKRYPKLNRWYNTMSELEVCKRINRPGAEMHVASLKAFMEITKEKLKAKL</sequence>
<gene>
    <name evidence="5" type="primary">LOC112046367</name>
</gene>
<dbReference type="SFLD" id="SFLDG01153">
    <property type="entry name" value="Main.4:_Theta-like"/>
    <property type="match status" value="1"/>
</dbReference>
<dbReference type="AlphaFoldDB" id="A0A6J1MW34"/>
<dbReference type="Gene3D" id="1.20.1050.10">
    <property type="match status" value="1"/>
</dbReference>
<organism evidence="4 5">
    <name type="scientific">Bicyclus anynana</name>
    <name type="common">Squinting bush brown butterfly</name>
    <dbReference type="NCBI Taxonomy" id="110368"/>
    <lineage>
        <taxon>Eukaryota</taxon>
        <taxon>Metazoa</taxon>
        <taxon>Ecdysozoa</taxon>
        <taxon>Arthropoda</taxon>
        <taxon>Hexapoda</taxon>
        <taxon>Insecta</taxon>
        <taxon>Pterygota</taxon>
        <taxon>Neoptera</taxon>
        <taxon>Endopterygota</taxon>
        <taxon>Lepidoptera</taxon>
        <taxon>Glossata</taxon>
        <taxon>Ditrysia</taxon>
        <taxon>Papilionoidea</taxon>
        <taxon>Nymphalidae</taxon>
        <taxon>Satyrinae</taxon>
        <taxon>Satyrini</taxon>
        <taxon>Mycalesina</taxon>
        <taxon>Bicyclus</taxon>
    </lineage>
</organism>
<evidence type="ECO:0000313" key="5">
    <source>
        <dbReference type="RefSeq" id="XP_023938764.1"/>
    </source>
</evidence>
<dbReference type="PROSITE" id="PS50405">
    <property type="entry name" value="GST_CTER"/>
    <property type="match status" value="1"/>
</dbReference>
<dbReference type="SUPFAM" id="SSF47616">
    <property type="entry name" value="GST C-terminal domain-like"/>
    <property type="match status" value="1"/>
</dbReference>
<dbReference type="InterPro" id="IPR004046">
    <property type="entry name" value="GST_C"/>
</dbReference>
<dbReference type="Proteomes" id="UP001652582">
    <property type="component" value="Chromosome 17"/>
</dbReference>
<dbReference type="FunFam" id="3.40.30.10:FF:000034">
    <property type="entry name" value="glutathione S-transferase 1"/>
    <property type="match status" value="1"/>
</dbReference>
<dbReference type="PROSITE" id="PS50404">
    <property type="entry name" value="GST_NTER"/>
    <property type="match status" value="1"/>
</dbReference>
<dbReference type="FunFam" id="1.20.1050.10:FF:000007">
    <property type="entry name" value="Glutathione S-transferase 1-1"/>
    <property type="match status" value="1"/>
</dbReference>
<dbReference type="CDD" id="cd03177">
    <property type="entry name" value="GST_C_Delta_Epsilon"/>
    <property type="match status" value="1"/>
</dbReference>
<evidence type="ECO:0000259" key="2">
    <source>
        <dbReference type="PROSITE" id="PS50404"/>
    </source>
</evidence>
<dbReference type="CTD" id="37111"/>
<name>A0A6J1MW34_BICAN</name>
<proteinExistence type="predicted"/>
<dbReference type="InterPro" id="IPR036282">
    <property type="entry name" value="Glutathione-S-Trfase_C_sf"/>
</dbReference>
<dbReference type="KEGG" id="bany:112046367"/>
<dbReference type="GeneID" id="112046367"/>